<organism evidence="5">
    <name type="scientific">Schistocephalus solidus</name>
    <name type="common">Tapeworm</name>
    <dbReference type="NCBI Taxonomy" id="70667"/>
    <lineage>
        <taxon>Eukaryota</taxon>
        <taxon>Metazoa</taxon>
        <taxon>Spiralia</taxon>
        <taxon>Lophotrochozoa</taxon>
        <taxon>Platyhelminthes</taxon>
        <taxon>Cestoda</taxon>
        <taxon>Eucestoda</taxon>
        <taxon>Diphyllobothriidea</taxon>
        <taxon>Diphyllobothriidae</taxon>
        <taxon>Schistocephalus</taxon>
    </lineage>
</organism>
<feature type="region of interest" description="Disordered" evidence="1">
    <location>
        <begin position="162"/>
        <end position="353"/>
    </location>
</feature>
<dbReference type="OrthoDB" id="6240802at2759"/>
<feature type="compositionally biased region" description="Pro residues" evidence="1">
    <location>
        <begin position="438"/>
        <end position="450"/>
    </location>
</feature>
<feature type="compositionally biased region" description="Low complexity" evidence="1">
    <location>
        <begin position="253"/>
        <end position="267"/>
    </location>
</feature>
<feature type="compositionally biased region" description="Basic residues" evidence="1">
    <location>
        <begin position="295"/>
        <end position="307"/>
    </location>
</feature>
<dbReference type="Pfam" id="PF19004">
    <property type="entry name" value="DUF5733"/>
    <property type="match status" value="1"/>
</dbReference>
<feature type="compositionally biased region" description="Polar residues" evidence="1">
    <location>
        <begin position="213"/>
        <end position="230"/>
    </location>
</feature>
<dbReference type="Proteomes" id="UP000275846">
    <property type="component" value="Unassembled WGS sequence"/>
</dbReference>
<proteinExistence type="predicted"/>
<dbReference type="InterPro" id="IPR043791">
    <property type="entry name" value="DUF5733"/>
</dbReference>
<dbReference type="WBParaSite" id="SSLN_0000550501-mRNA-1">
    <property type="protein sequence ID" value="SSLN_0000550501-mRNA-1"/>
    <property type="gene ID" value="SSLN_0000550501"/>
</dbReference>
<feature type="compositionally biased region" description="Basic residues" evidence="1">
    <location>
        <begin position="334"/>
        <end position="349"/>
    </location>
</feature>
<feature type="compositionally biased region" description="Low complexity" evidence="1">
    <location>
        <begin position="172"/>
        <end position="182"/>
    </location>
</feature>
<evidence type="ECO:0000313" key="3">
    <source>
        <dbReference type="EMBL" id="VDL91719.1"/>
    </source>
</evidence>
<sequence length="525" mass="59708">MAGTRGPQRVRQQTVSYQCGSEDSSNCVCLDRKFIATQELFPVEEVERLANSVLAASNETTALNVVIYPNKLTFQVSNQGTQFPEIFYEDIIQFEAVPNITDTYFLLSGRKSSVGMYLFLWFSDPSIATKIRNLISTVNPNVRLMSGPTWRGAVDSTPLKIGMTTGSQRRFSSPVTVSTTQVSHREASGGQKKKDKIPQQSMLVEWTGRPRNRSQNGQRMKQQNYEQNARSAPYNEMPKQKGSSWRRSRGRRSTSISDSSGSSRSISPNGFNQGSIFYLIKKRPRKRSGLSQSPYRHRSPSKNRRRPVVSPLLQVPMWEQRDPTSEGTPTFNHPRQHRASNHIPQHHHYPTPVNTLYTDSFRNERQPKVKFNLYPNRPIHYTPPESSTEWPDDESAYAESEECYDDEDVNLVSAPRIMGRVRVGQLSSEPLSSHIHRPPTPPPPPPPPPQAAAFAKSARMRYDNLPSDNVYLFARHLRDDESVRSDDSRFYDSLYSEDASSTPYPTHGVACINDLSHRLQQNRLY</sequence>
<protein>
    <submittedName>
        <fullName evidence="5">DUF5733 domain-containing protein</fullName>
    </submittedName>
</protein>
<name>A0A183SM86_SCHSO</name>
<evidence type="ECO:0000313" key="5">
    <source>
        <dbReference type="WBParaSite" id="SSLN_0000550501-mRNA-1"/>
    </source>
</evidence>
<reference evidence="3 4" key="2">
    <citation type="submission" date="2018-11" db="EMBL/GenBank/DDBJ databases">
        <authorList>
            <consortium name="Pathogen Informatics"/>
        </authorList>
    </citation>
    <scope>NUCLEOTIDE SEQUENCE [LARGE SCALE GENOMIC DNA]</scope>
    <source>
        <strain evidence="3 4">NST_G2</strain>
    </source>
</reference>
<feature type="region of interest" description="Disordered" evidence="1">
    <location>
        <begin position="374"/>
        <end position="395"/>
    </location>
</feature>
<dbReference type="AlphaFoldDB" id="A0A183SM86"/>
<reference evidence="5" key="1">
    <citation type="submission" date="2016-06" db="UniProtKB">
        <authorList>
            <consortium name="WormBaseParasite"/>
        </authorList>
    </citation>
    <scope>IDENTIFICATION</scope>
</reference>
<evidence type="ECO:0000313" key="4">
    <source>
        <dbReference type="Proteomes" id="UP000275846"/>
    </source>
</evidence>
<evidence type="ECO:0000259" key="2">
    <source>
        <dbReference type="Pfam" id="PF19004"/>
    </source>
</evidence>
<feature type="region of interest" description="Disordered" evidence="1">
    <location>
        <begin position="427"/>
        <end position="452"/>
    </location>
</feature>
<feature type="domain" description="DUF5733" evidence="2">
    <location>
        <begin position="29"/>
        <end position="139"/>
    </location>
</feature>
<gene>
    <name evidence="3" type="ORF">SSLN_LOCUS5334</name>
</gene>
<dbReference type="EMBL" id="UYSU01033210">
    <property type="protein sequence ID" value="VDL91719.1"/>
    <property type="molecule type" value="Genomic_DNA"/>
</dbReference>
<accession>A0A183SM86</accession>
<evidence type="ECO:0000256" key="1">
    <source>
        <dbReference type="SAM" id="MobiDB-lite"/>
    </source>
</evidence>
<keyword evidence="4" id="KW-1185">Reference proteome</keyword>